<evidence type="ECO:0000256" key="12">
    <source>
        <dbReference type="ARBA" id="ARBA00023239"/>
    </source>
</evidence>
<dbReference type="Proteomes" id="UP000789706">
    <property type="component" value="Unassembled WGS sequence"/>
</dbReference>
<evidence type="ECO:0000256" key="7">
    <source>
        <dbReference type="ARBA" id="ARBA00022832"/>
    </source>
</evidence>
<dbReference type="GO" id="GO:0102158">
    <property type="term" value="F:very-long-chain (3R)-3-hydroxyacyl-CoA dehydratase activity"/>
    <property type="evidence" value="ECO:0007669"/>
    <property type="project" value="UniProtKB-EC"/>
</dbReference>
<comment type="similarity">
    <text evidence="3 14">Belongs to the very long-chain fatty acids dehydratase HACD family.</text>
</comment>
<evidence type="ECO:0000256" key="8">
    <source>
        <dbReference type="ARBA" id="ARBA00022989"/>
    </source>
</evidence>
<keyword evidence="16" id="KW-1185">Reference proteome</keyword>
<keyword evidence="7 14" id="KW-0276">Fatty acid metabolism</keyword>
<comment type="subcellular location">
    <subcellularLocation>
        <location evidence="14">Endoplasmic reticulum membrane</location>
        <topology evidence="14">Multi-pass membrane protein</topology>
    </subcellularLocation>
    <subcellularLocation>
        <location evidence="1">Membrane</location>
        <topology evidence="1">Multi-pass membrane protein</topology>
    </subcellularLocation>
</comment>
<dbReference type="GO" id="GO:0030148">
    <property type="term" value="P:sphingolipid biosynthetic process"/>
    <property type="evidence" value="ECO:0007669"/>
    <property type="project" value="TreeGrafter"/>
</dbReference>
<dbReference type="OrthoDB" id="46988at2759"/>
<dbReference type="Pfam" id="PF04387">
    <property type="entry name" value="PTPLA"/>
    <property type="match status" value="1"/>
</dbReference>
<gene>
    <name evidence="15" type="ORF">DEBURN_LOCUS9649</name>
</gene>
<dbReference type="PANTHER" id="PTHR11035">
    <property type="entry name" value="VERY-LONG-CHAIN (3R)-3-HYDROXYACYL-COA DEHYDRATASE"/>
    <property type="match status" value="1"/>
</dbReference>
<keyword evidence="6 14" id="KW-0812">Transmembrane</keyword>
<feature type="transmembrane region" description="Helical" evidence="14">
    <location>
        <begin position="76"/>
        <end position="95"/>
    </location>
</feature>
<feature type="non-terminal residue" evidence="15">
    <location>
        <position position="119"/>
    </location>
</feature>
<keyword evidence="9 14" id="KW-0443">Lipid metabolism</keyword>
<comment type="pathway">
    <text evidence="2 14">Lipid metabolism; fatty acid biosynthesis.</text>
</comment>
<protein>
    <recommendedName>
        <fullName evidence="4 14">Very-long-chain (3R)-3-hydroxyacyl-CoA dehydratase</fullName>
        <ecNumber evidence="4 14">4.2.1.134</ecNumber>
    </recommendedName>
</protein>
<evidence type="ECO:0000256" key="4">
    <source>
        <dbReference type="ARBA" id="ARBA00013122"/>
    </source>
</evidence>
<accession>A0A9N9CHI2</accession>
<evidence type="ECO:0000256" key="6">
    <source>
        <dbReference type="ARBA" id="ARBA00022692"/>
    </source>
</evidence>
<comment type="function">
    <text evidence="14">Catalyzes the third of the four reactions of the long-chain fatty acids elongation cycle. This endoplasmic reticulum-bound enzymatic process, allows the addition of two carbons to the chain of long- and very long-chain fatty acids/VLCFAs per cycle. This enzyme catalyzes the dehydration of the 3-hydroxyacyl-CoA intermediate into trans-2,3-enoyl-CoA, within each cycle of fatty acid elongation. Thereby, it participates to the production of VLCFAs of different chain lengths that are involved in multiple biological processes as precursors of membrane lipids and lipid mediators.</text>
</comment>
<dbReference type="GO" id="GO:0030497">
    <property type="term" value="P:fatty acid elongation"/>
    <property type="evidence" value="ECO:0007669"/>
    <property type="project" value="TreeGrafter"/>
</dbReference>
<evidence type="ECO:0000256" key="14">
    <source>
        <dbReference type="RuleBase" id="RU363109"/>
    </source>
</evidence>
<dbReference type="PANTHER" id="PTHR11035:SF3">
    <property type="entry name" value="VERY-LONG-CHAIN (3R)-3-HYDROXYACYL-COA DEHYDRATASE"/>
    <property type="match status" value="1"/>
</dbReference>
<dbReference type="GO" id="GO:0042761">
    <property type="term" value="P:very long-chain fatty acid biosynthetic process"/>
    <property type="evidence" value="ECO:0007669"/>
    <property type="project" value="TreeGrafter"/>
</dbReference>
<keyword evidence="5 14" id="KW-0444">Lipid biosynthesis</keyword>
<dbReference type="InterPro" id="IPR007482">
    <property type="entry name" value="Tyr_Pase-like_PTPLA"/>
</dbReference>
<evidence type="ECO:0000256" key="11">
    <source>
        <dbReference type="ARBA" id="ARBA00023160"/>
    </source>
</evidence>
<keyword evidence="14" id="KW-0256">Endoplasmic reticulum</keyword>
<evidence type="ECO:0000256" key="2">
    <source>
        <dbReference type="ARBA" id="ARBA00005194"/>
    </source>
</evidence>
<evidence type="ECO:0000256" key="5">
    <source>
        <dbReference type="ARBA" id="ARBA00022516"/>
    </source>
</evidence>
<keyword evidence="12 14" id="KW-0456">Lyase</keyword>
<comment type="catalytic activity">
    <reaction evidence="13 14">
        <text>a very-long-chain (3R)-3-hydroxyacyl-CoA = a very-long-chain (2E)-enoyl-CoA + H2O</text>
        <dbReference type="Rhea" id="RHEA:45812"/>
        <dbReference type="ChEBI" id="CHEBI:15377"/>
        <dbReference type="ChEBI" id="CHEBI:83728"/>
        <dbReference type="ChEBI" id="CHEBI:85440"/>
        <dbReference type="EC" id="4.2.1.134"/>
    </reaction>
</comment>
<dbReference type="EC" id="4.2.1.134" evidence="4 14"/>
<dbReference type="EMBL" id="CAJVPK010001986">
    <property type="protein sequence ID" value="CAG8603759.1"/>
    <property type="molecule type" value="Genomic_DNA"/>
</dbReference>
<evidence type="ECO:0000313" key="16">
    <source>
        <dbReference type="Proteomes" id="UP000789706"/>
    </source>
</evidence>
<organism evidence="15 16">
    <name type="scientific">Diversispora eburnea</name>
    <dbReference type="NCBI Taxonomy" id="1213867"/>
    <lineage>
        <taxon>Eukaryota</taxon>
        <taxon>Fungi</taxon>
        <taxon>Fungi incertae sedis</taxon>
        <taxon>Mucoromycota</taxon>
        <taxon>Glomeromycotina</taxon>
        <taxon>Glomeromycetes</taxon>
        <taxon>Diversisporales</taxon>
        <taxon>Diversisporaceae</taxon>
        <taxon>Diversispora</taxon>
    </lineage>
</organism>
<comment type="caution">
    <text evidence="15">The sequence shown here is derived from an EMBL/GenBank/DDBJ whole genome shotgun (WGS) entry which is preliminary data.</text>
</comment>
<sequence length="119" mass="13633">LVKNNGNYTIVHDKVGWILTIVQTGAILEVFHVIIDIRIMYLILLENNLDGCYGAGSEAMLIYQSLPYSKQLSSTYYWFEVVILITYIPGFFVMYTHMISQRRKYLGGSKGKGKSKKNE</sequence>
<name>A0A9N9CHI2_9GLOM</name>
<dbReference type="GO" id="GO:0005789">
    <property type="term" value="C:endoplasmic reticulum membrane"/>
    <property type="evidence" value="ECO:0007669"/>
    <property type="project" value="UniProtKB-SubCell"/>
</dbReference>
<comment type="caution">
    <text evidence="14">Lacks conserved residue(s) required for the propagation of feature annotation.</text>
</comment>
<evidence type="ECO:0000256" key="1">
    <source>
        <dbReference type="ARBA" id="ARBA00004141"/>
    </source>
</evidence>
<keyword evidence="11 14" id="KW-0275">Fatty acid biosynthesis</keyword>
<reference evidence="15" key="1">
    <citation type="submission" date="2021-06" db="EMBL/GenBank/DDBJ databases">
        <authorList>
            <person name="Kallberg Y."/>
            <person name="Tangrot J."/>
            <person name="Rosling A."/>
        </authorList>
    </citation>
    <scope>NUCLEOTIDE SEQUENCE</scope>
    <source>
        <strain evidence="15">AZ414A</strain>
    </source>
</reference>
<evidence type="ECO:0000313" key="15">
    <source>
        <dbReference type="EMBL" id="CAG8603759.1"/>
    </source>
</evidence>
<proteinExistence type="inferred from homology"/>
<evidence type="ECO:0000256" key="13">
    <source>
        <dbReference type="ARBA" id="ARBA00036671"/>
    </source>
</evidence>
<evidence type="ECO:0000256" key="10">
    <source>
        <dbReference type="ARBA" id="ARBA00023136"/>
    </source>
</evidence>
<keyword evidence="10 14" id="KW-0472">Membrane</keyword>
<evidence type="ECO:0000256" key="9">
    <source>
        <dbReference type="ARBA" id="ARBA00023098"/>
    </source>
</evidence>
<evidence type="ECO:0000256" key="3">
    <source>
        <dbReference type="ARBA" id="ARBA00007811"/>
    </source>
</evidence>
<keyword evidence="8 14" id="KW-1133">Transmembrane helix</keyword>
<dbReference type="AlphaFoldDB" id="A0A9N9CHI2"/>